<proteinExistence type="inferred from homology"/>
<dbReference type="GO" id="GO:0004497">
    <property type="term" value="F:monooxygenase activity"/>
    <property type="evidence" value="ECO:0007669"/>
    <property type="project" value="UniProtKB-KW"/>
</dbReference>
<dbReference type="OrthoDB" id="9993796at2759"/>
<keyword evidence="3" id="KW-0274">FAD</keyword>
<dbReference type="Proteomes" id="UP000242875">
    <property type="component" value="Unassembled WGS sequence"/>
</dbReference>
<dbReference type="PANTHER" id="PTHR13789">
    <property type="entry name" value="MONOOXYGENASE"/>
    <property type="match status" value="1"/>
</dbReference>
<comment type="similarity">
    <text evidence="1">Belongs to the paxM FAD-dependent monooxygenase family.</text>
</comment>
<dbReference type="InterPro" id="IPR036188">
    <property type="entry name" value="FAD/NAD-bd_sf"/>
</dbReference>
<dbReference type="SUPFAM" id="SSF51905">
    <property type="entry name" value="FAD/NAD(P)-binding domain"/>
    <property type="match status" value="1"/>
</dbReference>
<evidence type="ECO:0000259" key="6">
    <source>
        <dbReference type="Pfam" id="PF01494"/>
    </source>
</evidence>
<dbReference type="InterPro" id="IPR002938">
    <property type="entry name" value="FAD-bd"/>
</dbReference>
<evidence type="ECO:0000256" key="5">
    <source>
        <dbReference type="ARBA" id="ARBA00023033"/>
    </source>
</evidence>
<organism evidence="7 8">
    <name type="scientific">Bifiguratus adelaidae</name>
    <dbReference type="NCBI Taxonomy" id="1938954"/>
    <lineage>
        <taxon>Eukaryota</taxon>
        <taxon>Fungi</taxon>
        <taxon>Fungi incertae sedis</taxon>
        <taxon>Mucoromycota</taxon>
        <taxon>Mucoromycotina</taxon>
        <taxon>Endogonomycetes</taxon>
        <taxon>Endogonales</taxon>
        <taxon>Endogonales incertae sedis</taxon>
        <taxon>Bifiguratus</taxon>
    </lineage>
</organism>
<evidence type="ECO:0000313" key="8">
    <source>
        <dbReference type="Proteomes" id="UP000242875"/>
    </source>
</evidence>
<dbReference type="InterPro" id="IPR050493">
    <property type="entry name" value="FAD-dep_Monooxygenase_BioMet"/>
</dbReference>
<dbReference type="GO" id="GO:0071949">
    <property type="term" value="F:FAD binding"/>
    <property type="evidence" value="ECO:0007669"/>
    <property type="project" value="InterPro"/>
</dbReference>
<evidence type="ECO:0000256" key="4">
    <source>
        <dbReference type="ARBA" id="ARBA00023002"/>
    </source>
</evidence>
<evidence type="ECO:0000313" key="7">
    <source>
        <dbReference type="EMBL" id="OZJ01645.1"/>
    </source>
</evidence>
<accession>A0A261XTF7</accession>
<evidence type="ECO:0000256" key="2">
    <source>
        <dbReference type="ARBA" id="ARBA00022630"/>
    </source>
</evidence>
<evidence type="ECO:0000256" key="3">
    <source>
        <dbReference type="ARBA" id="ARBA00022827"/>
    </source>
</evidence>
<feature type="domain" description="FAD-binding" evidence="6">
    <location>
        <begin position="5"/>
        <end position="219"/>
    </location>
</feature>
<keyword evidence="4" id="KW-0560">Oxidoreductase</keyword>
<dbReference type="Gene3D" id="3.50.50.60">
    <property type="entry name" value="FAD/NAD(P)-binding domain"/>
    <property type="match status" value="1"/>
</dbReference>
<sequence length="226" mass="24786">MYSAQFLYDAAVETGAEVILKSPVEFMDDETRTVKLKDGRTYSGDLIVGADGGDSSKVRQAVMLEEPVEPKLSTNCAYRATVPATLMRSDPELSALMDDPNSNCWIGYRRHIMAYPIRNGELYNLVMSHTGQAAVGKWNEPGNLDDMKWHYRNFDPGIRKAIDKVTGCLKWTLADLPVLSSWVSPSGRIALLGDAAHAMLPYLAQGAAQAIEDAATLGELFKHCSS</sequence>
<comment type="caution">
    <text evidence="7">The sequence shown here is derived from an EMBL/GenBank/DDBJ whole genome shotgun (WGS) entry which is preliminary data.</text>
</comment>
<keyword evidence="2" id="KW-0285">Flavoprotein</keyword>
<dbReference type="PRINTS" id="PR00420">
    <property type="entry name" value="RNGMNOXGNASE"/>
</dbReference>
<gene>
    <name evidence="7" type="ORF">BZG36_05442</name>
</gene>
<name>A0A261XTF7_9FUNG</name>
<keyword evidence="8" id="KW-1185">Reference proteome</keyword>
<keyword evidence="5" id="KW-0503">Monooxygenase</keyword>
<dbReference type="Pfam" id="PF01494">
    <property type="entry name" value="FAD_binding_3"/>
    <property type="match status" value="1"/>
</dbReference>
<reference evidence="7 8" key="1">
    <citation type="journal article" date="2017" name="Mycologia">
        <title>Bifiguratus adelaidae, gen. et sp. nov., a new member of Mucoromycotina in endophytic and soil-dwelling habitats.</title>
        <authorList>
            <person name="Torres-Cruz T.J."/>
            <person name="Billingsley Tobias T.L."/>
            <person name="Almatruk M."/>
            <person name="Hesse C."/>
            <person name="Kuske C.R."/>
            <person name="Desiro A."/>
            <person name="Benucci G.M."/>
            <person name="Bonito G."/>
            <person name="Stajich J.E."/>
            <person name="Dunlap C."/>
            <person name="Arnold A.E."/>
            <person name="Porras-Alfaro A."/>
        </authorList>
    </citation>
    <scope>NUCLEOTIDE SEQUENCE [LARGE SCALE GENOMIC DNA]</scope>
    <source>
        <strain evidence="7 8">AZ0501</strain>
    </source>
</reference>
<dbReference type="PANTHER" id="PTHR13789:SF147">
    <property type="entry name" value="PUTATIVE (AFU_ORTHOLOGUE AFUA_2G01950)-RELATED"/>
    <property type="match status" value="1"/>
</dbReference>
<evidence type="ECO:0000256" key="1">
    <source>
        <dbReference type="ARBA" id="ARBA00007992"/>
    </source>
</evidence>
<dbReference type="AlphaFoldDB" id="A0A261XTF7"/>
<dbReference type="SUPFAM" id="SSF54373">
    <property type="entry name" value="FAD-linked reductases, C-terminal domain"/>
    <property type="match status" value="1"/>
</dbReference>
<protein>
    <recommendedName>
        <fullName evidence="6">FAD-binding domain-containing protein</fullName>
    </recommendedName>
</protein>
<dbReference type="EMBL" id="MVBO01000276">
    <property type="protein sequence ID" value="OZJ01645.1"/>
    <property type="molecule type" value="Genomic_DNA"/>
</dbReference>